<reference evidence="2" key="2">
    <citation type="submission" date="2021-12" db="EMBL/GenBank/DDBJ databases">
        <title>Resequencing data analysis of finger millet.</title>
        <authorList>
            <person name="Hatakeyama M."/>
            <person name="Aluri S."/>
            <person name="Balachadran M.T."/>
            <person name="Sivarajan S.R."/>
            <person name="Poveda L."/>
            <person name="Shimizu-Inatsugi R."/>
            <person name="Schlapbach R."/>
            <person name="Sreeman S.M."/>
            <person name="Shimizu K.K."/>
        </authorList>
    </citation>
    <scope>NUCLEOTIDE SEQUENCE</scope>
</reference>
<reference evidence="2" key="1">
    <citation type="journal article" date="2018" name="DNA Res.">
        <title>Multiple hybrid de novo genome assembly of finger millet, an orphan allotetraploid crop.</title>
        <authorList>
            <person name="Hatakeyama M."/>
            <person name="Aluri S."/>
            <person name="Balachadran M.T."/>
            <person name="Sivarajan S.R."/>
            <person name="Patrignani A."/>
            <person name="Gruter S."/>
            <person name="Poveda L."/>
            <person name="Shimizu-Inatsugi R."/>
            <person name="Baeten J."/>
            <person name="Francoijs K.J."/>
            <person name="Nataraja K.N."/>
            <person name="Reddy Y.A.N."/>
            <person name="Phadnis S."/>
            <person name="Ravikumar R.L."/>
            <person name="Schlapbach R."/>
            <person name="Sreeman S.M."/>
            <person name="Shimizu K.K."/>
        </authorList>
    </citation>
    <scope>NUCLEOTIDE SEQUENCE</scope>
</reference>
<accession>A0AAV5DXR0</accession>
<comment type="caution">
    <text evidence="2">The sequence shown here is derived from an EMBL/GenBank/DDBJ whole genome shotgun (WGS) entry which is preliminary data.</text>
</comment>
<organism evidence="2 3">
    <name type="scientific">Eleusine coracana subsp. coracana</name>
    <dbReference type="NCBI Taxonomy" id="191504"/>
    <lineage>
        <taxon>Eukaryota</taxon>
        <taxon>Viridiplantae</taxon>
        <taxon>Streptophyta</taxon>
        <taxon>Embryophyta</taxon>
        <taxon>Tracheophyta</taxon>
        <taxon>Spermatophyta</taxon>
        <taxon>Magnoliopsida</taxon>
        <taxon>Liliopsida</taxon>
        <taxon>Poales</taxon>
        <taxon>Poaceae</taxon>
        <taxon>PACMAD clade</taxon>
        <taxon>Chloridoideae</taxon>
        <taxon>Cynodonteae</taxon>
        <taxon>Eleusininae</taxon>
        <taxon>Eleusine</taxon>
    </lineage>
</organism>
<sequence length="359" mass="39881">MPLVFIMNYGRCGRESASAYAIVDLARGRCTELCRIFPMAQADGARWSNFDTLMVGTCNGLLCLCEDNKPGGAITLVSPLTGEAMDVPPVPAADSGYWARWEKMATSAWHDAYTLGYEPTTRQYKASSSSSSWRDVPVPAGAIRSPRNTAGVISVDGAAYWISNDWRSVVSFSLKEERVMFAVELPVNELPGRRWVMTEVHGKPGIVSELDLVTESTAVPENNEALVLDDDGGGEGDNNNAGGHQRRWKRQYSVEVDGRSCGLELARPHFVHGDYFLTSMTIVGKKVFAQKPRSNDLWWRGKVRTVQLREKMPPRVEMSGLSGGYIRGMFSYAHRLSCMGLPWCKWVQSQVGHFIKFVK</sequence>
<evidence type="ECO:0000256" key="1">
    <source>
        <dbReference type="SAM" id="MobiDB-lite"/>
    </source>
</evidence>
<dbReference type="AlphaFoldDB" id="A0AAV5DXR0"/>
<gene>
    <name evidence="2" type="primary">gb02798</name>
    <name evidence="2" type="ORF">PR202_gb02798</name>
</gene>
<feature type="region of interest" description="Disordered" evidence="1">
    <location>
        <begin position="226"/>
        <end position="246"/>
    </location>
</feature>
<name>A0AAV5DXR0_ELECO</name>
<dbReference type="PANTHER" id="PTHR31672:SF13">
    <property type="entry name" value="F-BOX PROTEIN CPR30-LIKE"/>
    <property type="match status" value="1"/>
</dbReference>
<dbReference type="PANTHER" id="PTHR31672">
    <property type="entry name" value="BNACNNG10540D PROTEIN"/>
    <property type="match status" value="1"/>
</dbReference>
<dbReference type="EMBL" id="BQKI01000072">
    <property type="protein sequence ID" value="GJN15854.1"/>
    <property type="molecule type" value="Genomic_DNA"/>
</dbReference>
<dbReference type="Proteomes" id="UP001054889">
    <property type="component" value="Unassembled WGS sequence"/>
</dbReference>
<evidence type="ECO:0000313" key="2">
    <source>
        <dbReference type="EMBL" id="GJN15854.1"/>
    </source>
</evidence>
<proteinExistence type="predicted"/>
<keyword evidence="3" id="KW-1185">Reference proteome</keyword>
<evidence type="ECO:0000313" key="3">
    <source>
        <dbReference type="Proteomes" id="UP001054889"/>
    </source>
</evidence>
<dbReference type="InterPro" id="IPR050796">
    <property type="entry name" value="SCF_F-box_component"/>
</dbReference>
<protein>
    <submittedName>
        <fullName evidence="2">Uncharacterized protein</fullName>
    </submittedName>
</protein>